<evidence type="ECO:0000313" key="2">
    <source>
        <dbReference type="EMBL" id="CAB4542148.1"/>
    </source>
</evidence>
<feature type="compositionally biased region" description="Basic residues" evidence="1">
    <location>
        <begin position="183"/>
        <end position="201"/>
    </location>
</feature>
<feature type="compositionally biased region" description="Pro residues" evidence="1">
    <location>
        <begin position="146"/>
        <end position="155"/>
    </location>
</feature>
<feature type="compositionally biased region" description="Low complexity" evidence="1">
    <location>
        <begin position="156"/>
        <end position="168"/>
    </location>
</feature>
<feature type="compositionally biased region" description="Low complexity" evidence="1">
    <location>
        <begin position="241"/>
        <end position="261"/>
    </location>
</feature>
<reference evidence="2" key="1">
    <citation type="submission" date="2020-05" db="EMBL/GenBank/DDBJ databases">
        <authorList>
            <person name="Chiriac C."/>
            <person name="Salcher M."/>
            <person name="Ghai R."/>
            <person name="Kavagutti S V."/>
        </authorList>
    </citation>
    <scope>NUCLEOTIDE SEQUENCE</scope>
</reference>
<accession>A0A6J6BVA6</accession>
<evidence type="ECO:0000256" key="1">
    <source>
        <dbReference type="SAM" id="MobiDB-lite"/>
    </source>
</evidence>
<sequence>MAVKKKKVEEVKAPPIISKLPISISDSPLVIDLPDGQKLVVGRMVQGSVIEVATWRGTGRPDSRTSRLMLGMSIDGVNQSPEQKAAEEAANAADAPAQRASQFSNPALARAQEILWAITGHPLFKKLFGKPGEKKARTPKAQAPFPAAPVTPATPAPTSAVPTPAIASIAAEPVSPFTTPASRGKKPSRSIKLFGSKKVKSAKTPVPSKPIAPSSSESADIDAWLDEISSKAKARVENKSAKPAPAKKTVKKAAPVAKKRK</sequence>
<dbReference type="EMBL" id="CAEZSC010000087">
    <property type="protein sequence ID" value="CAB4542148.1"/>
    <property type="molecule type" value="Genomic_DNA"/>
</dbReference>
<gene>
    <name evidence="2" type="ORF">UFOPK1380_01112</name>
</gene>
<feature type="region of interest" description="Disordered" evidence="1">
    <location>
        <begin position="233"/>
        <end position="261"/>
    </location>
</feature>
<proteinExistence type="predicted"/>
<organism evidence="2">
    <name type="scientific">freshwater metagenome</name>
    <dbReference type="NCBI Taxonomy" id="449393"/>
    <lineage>
        <taxon>unclassified sequences</taxon>
        <taxon>metagenomes</taxon>
        <taxon>ecological metagenomes</taxon>
    </lineage>
</organism>
<feature type="region of interest" description="Disordered" evidence="1">
    <location>
        <begin position="129"/>
        <end position="220"/>
    </location>
</feature>
<protein>
    <submittedName>
        <fullName evidence="2">Unannotated protein</fullName>
    </submittedName>
</protein>
<name>A0A6J6BVA6_9ZZZZ</name>
<dbReference type="AlphaFoldDB" id="A0A6J6BVA6"/>